<sequence>FKSSVVVLRENWLRVTDPNRDIECKTGRPSVVLGIDYYSTLWGRWMHSTDSTQQADSQF</sequence>
<keyword evidence="2" id="KW-1185">Reference proteome</keyword>
<evidence type="ECO:0000313" key="2">
    <source>
        <dbReference type="Proteomes" id="UP000789405"/>
    </source>
</evidence>
<accession>A0A9N9PHW1</accession>
<dbReference type="EMBL" id="CAJVPY010072726">
    <property type="protein sequence ID" value="CAG8829187.1"/>
    <property type="molecule type" value="Genomic_DNA"/>
</dbReference>
<name>A0A9N9PHW1_9GLOM</name>
<organism evidence="1 2">
    <name type="scientific">Dentiscutata erythropus</name>
    <dbReference type="NCBI Taxonomy" id="1348616"/>
    <lineage>
        <taxon>Eukaryota</taxon>
        <taxon>Fungi</taxon>
        <taxon>Fungi incertae sedis</taxon>
        <taxon>Mucoromycota</taxon>
        <taxon>Glomeromycotina</taxon>
        <taxon>Glomeromycetes</taxon>
        <taxon>Diversisporales</taxon>
        <taxon>Gigasporaceae</taxon>
        <taxon>Dentiscutata</taxon>
    </lineage>
</organism>
<reference evidence="1" key="1">
    <citation type="submission" date="2021-06" db="EMBL/GenBank/DDBJ databases">
        <authorList>
            <person name="Kallberg Y."/>
            <person name="Tangrot J."/>
            <person name="Rosling A."/>
        </authorList>
    </citation>
    <scope>NUCLEOTIDE SEQUENCE</scope>
    <source>
        <strain evidence="1">MA453B</strain>
    </source>
</reference>
<dbReference type="AlphaFoldDB" id="A0A9N9PHW1"/>
<feature type="non-terminal residue" evidence="1">
    <location>
        <position position="1"/>
    </location>
</feature>
<proteinExistence type="predicted"/>
<gene>
    <name evidence="1" type="ORF">DERYTH_LOCUS28635</name>
</gene>
<dbReference type="Proteomes" id="UP000789405">
    <property type="component" value="Unassembled WGS sequence"/>
</dbReference>
<protein>
    <submittedName>
        <fullName evidence="1">14069_t:CDS:1</fullName>
    </submittedName>
</protein>
<evidence type="ECO:0000313" key="1">
    <source>
        <dbReference type="EMBL" id="CAG8829187.1"/>
    </source>
</evidence>
<comment type="caution">
    <text evidence="1">The sequence shown here is derived from an EMBL/GenBank/DDBJ whole genome shotgun (WGS) entry which is preliminary data.</text>
</comment>